<organism evidence="2 3">
    <name type="scientific">Arthrobotrys conoides</name>
    <dbReference type="NCBI Taxonomy" id="74498"/>
    <lineage>
        <taxon>Eukaryota</taxon>
        <taxon>Fungi</taxon>
        <taxon>Dikarya</taxon>
        <taxon>Ascomycota</taxon>
        <taxon>Pezizomycotina</taxon>
        <taxon>Orbiliomycetes</taxon>
        <taxon>Orbiliales</taxon>
        <taxon>Orbiliaceae</taxon>
        <taxon>Arthrobotrys</taxon>
    </lineage>
</organism>
<dbReference type="AlphaFoldDB" id="A0AAN8N270"/>
<dbReference type="Proteomes" id="UP001307849">
    <property type="component" value="Unassembled WGS sequence"/>
</dbReference>
<evidence type="ECO:0000313" key="3">
    <source>
        <dbReference type="Proteomes" id="UP001307849"/>
    </source>
</evidence>
<reference evidence="2 3" key="1">
    <citation type="submission" date="2019-10" db="EMBL/GenBank/DDBJ databases">
        <authorList>
            <person name="Palmer J.M."/>
        </authorList>
    </citation>
    <scope>NUCLEOTIDE SEQUENCE [LARGE SCALE GENOMIC DNA]</scope>
    <source>
        <strain evidence="2 3">TWF506</strain>
    </source>
</reference>
<protein>
    <submittedName>
        <fullName evidence="2">Uncharacterized protein</fullName>
    </submittedName>
</protein>
<feature type="compositionally biased region" description="Basic and acidic residues" evidence="1">
    <location>
        <begin position="234"/>
        <end position="247"/>
    </location>
</feature>
<evidence type="ECO:0000256" key="1">
    <source>
        <dbReference type="SAM" id="MobiDB-lite"/>
    </source>
</evidence>
<dbReference type="SUPFAM" id="SSF52047">
    <property type="entry name" value="RNI-like"/>
    <property type="match status" value="1"/>
</dbReference>
<dbReference type="EMBL" id="JAVHJM010000015">
    <property type="protein sequence ID" value="KAK6497262.1"/>
    <property type="molecule type" value="Genomic_DNA"/>
</dbReference>
<name>A0AAN8N270_9PEZI</name>
<comment type="caution">
    <text evidence="2">The sequence shown here is derived from an EMBL/GenBank/DDBJ whole genome shotgun (WGS) entry which is preliminary data.</text>
</comment>
<evidence type="ECO:0000313" key="2">
    <source>
        <dbReference type="EMBL" id="KAK6497262.1"/>
    </source>
</evidence>
<dbReference type="Gene3D" id="3.80.10.10">
    <property type="entry name" value="Ribonuclease Inhibitor"/>
    <property type="match status" value="1"/>
</dbReference>
<sequence length="896" mass="102642">MNPIFRPTILGGKIHRPYRTVFLPSVGPCDFVAHLKTVLPVPSPLPTTNGPSPFAEHLSAALPSYALPPTPQELSLSWWRSVRPGWKEDKSRGAEKNWAPLTGAMDRLVMVDYDLNIFYQHTFEKGVKDDRVLTVGDVLQGFAALLKKRLSSSQRSMLRDQQILETGRLRAGGGYSHNGTQRDLLKACPKGLRGKNNLVVGFGGVERDGTVKLTGWWMLIDRGSADPPPQEVVKPVESRNRGRDEEELTKPDIRNLIRCNSHLHDRFVGHLYREIFIYFPDPMTRLKWTGDDYVIDTKKPVFAHYSAKGLFFVRNFSVLILSNIRRKNKFHAVRKADCDMIKYIYTKLLLPVSKNDGFTRFLEDGKTPFFMPQVLENSRNLVSLSIDLNVSSAGSKRQNYTQVQLPHLQKIRLFIRETDESFKVAYTLLEAAPNLTDVDISLTFRRGGQIGPLTDAEDEMSHLNPNSITNQKNPPDLIVRRRTSEYRNEVKASFDYSILAKLTQLQRLEVSDVDLAEILPSLQIGNLRGITFRYCSNWGLLAAYAVKNPLHLKHLHVTAEPAELPAIKSFFDNGLEAGLETLILTVHLIEQECTVLSTIRKTENRLNSIYFLNKQSVLKHAPTLQNIAFYFAMGRDDGFWEPECLTRYISALTYLQNIRQMLDLSHSLRELSLVVPVMCVRDDMSEIEIDSFRGLRLDTIEVLYLFPTSWSSMVHYTGTDGATPEYSIQWVIIDFLEAAFQHYTERPKLKYVIFGLRNHVLPPSEYKIEWLEGVTQQEKEMEDSEYCDRDGYTQPADSEGTWSLEVLSYDDHPEETSGELFFRDWLEATNQKRLKRKKAGVYPVKWNPHLHGVDIPKTITHNGPKDIPFRLYSARVKEEENHWIDTSMIQQGLSMY</sequence>
<accession>A0AAN8N270</accession>
<dbReference type="InterPro" id="IPR032675">
    <property type="entry name" value="LRR_dom_sf"/>
</dbReference>
<keyword evidence="3" id="KW-1185">Reference proteome</keyword>
<feature type="region of interest" description="Disordered" evidence="1">
    <location>
        <begin position="228"/>
        <end position="247"/>
    </location>
</feature>
<proteinExistence type="predicted"/>
<gene>
    <name evidence="2" type="ORF">TWF506_004735</name>
</gene>